<accession>A0A381Z285</accession>
<keyword evidence="1" id="KW-0677">Repeat</keyword>
<dbReference type="InterPro" id="IPR036770">
    <property type="entry name" value="Ankyrin_rpt-contain_sf"/>
</dbReference>
<reference evidence="4" key="1">
    <citation type="submission" date="2018-05" db="EMBL/GenBank/DDBJ databases">
        <authorList>
            <person name="Lanie J.A."/>
            <person name="Ng W.-L."/>
            <person name="Kazmierczak K.M."/>
            <person name="Andrzejewski T.M."/>
            <person name="Davidsen T.M."/>
            <person name="Wayne K.J."/>
            <person name="Tettelin H."/>
            <person name="Glass J.I."/>
            <person name="Rusch D."/>
            <person name="Podicherti R."/>
            <person name="Tsui H.-C.T."/>
            <person name="Winkler M.E."/>
        </authorList>
    </citation>
    <scope>NUCLEOTIDE SEQUENCE</scope>
</reference>
<name>A0A381Z285_9ZZZZ</name>
<feature type="region of interest" description="Disordered" evidence="3">
    <location>
        <begin position="445"/>
        <end position="469"/>
    </location>
</feature>
<evidence type="ECO:0000256" key="3">
    <source>
        <dbReference type="SAM" id="MobiDB-lite"/>
    </source>
</evidence>
<gene>
    <name evidence="4" type="ORF">METZ01_LOCUS135876</name>
</gene>
<dbReference type="Gene3D" id="1.25.40.20">
    <property type="entry name" value="Ankyrin repeat-containing domain"/>
    <property type="match status" value="4"/>
</dbReference>
<dbReference type="SMART" id="SM00248">
    <property type="entry name" value="ANK"/>
    <property type="match status" value="9"/>
</dbReference>
<feature type="region of interest" description="Disordered" evidence="3">
    <location>
        <begin position="221"/>
        <end position="241"/>
    </location>
</feature>
<dbReference type="PRINTS" id="PR01415">
    <property type="entry name" value="ANKYRIN"/>
</dbReference>
<dbReference type="PROSITE" id="PS50297">
    <property type="entry name" value="ANK_REP_REGION"/>
    <property type="match status" value="6"/>
</dbReference>
<dbReference type="InterPro" id="IPR002110">
    <property type="entry name" value="Ankyrin_rpt"/>
</dbReference>
<dbReference type="PANTHER" id="PTHR24173:SF74">
    <property type="entry name" value="ANKYRIN REPEAT DOMAIN-CONTAINING PROTEIN 16"/>
    <property type="match status" value="1"/>
</dbReference>
<proteinExistence type="predicted"/>
<dbReference type="EMBL" id="UINC01019586">
    <property type="protein sequence ID" value="SVA83022.1"/>
    <property type="molecule type" value="Genomic_DNA"/>
</dbReference>
<evidence type="ECO:0000256" key="1">
    <source>
        <dbReference type="ARBA" id="ARBA00022737"/>
    </source>
</evidence>
<dbReference type="PANTHER" id="PTHR24173">
    <property type="entry name" value="ANKYRIN REPEAT CONTAINING"/>
    <property type="match status" value="1"/>
</dbReference>
<dbReference type="PROSITE" id="PS50088">
    <property type="entry name" value="ANK_REPEAT"/>
    <property type="match status" value="6"/>
</dbReference>
<dbReference type="Pfam" id="PF13637">
    <property type="entry name" value="Ank_4"/>
    <property type="match status" value="1"/>
</dbReference>
<sequence length="491" mass="50637">MRTRRFTLFVSLLFVAALGSTWAASKAPLADAVMRQDHASAVTLLRGGADVNAAQGDGMTGLHWAARHGHYALAALLLDAGANTEAATRIGDHRPLHVASRGGQAQIVEMLLEAGADPMATTTTGTTPLHFAAGAGNVAVIDALVAATAPIDAREPIWGQTPLMFAAAAARAEAVSALLAHGADPAIVGTVVDISARSDTDQIDSRERRARVVAIREGRVPEPAATRPVTPASFPSSNRPASRAVPAAASAAEAAAVEADLQEEPEPLGFADLVGTHGGLTAVLLAARDGHANTVQALIDGGADINQVSAADGTSPLLIAAINGHFDLAMQLLQGGADPTLSSDAGATPLYGAINMQWAPKARHPQPTDYMQQSATYLDVASALLDAGADVNARLTKSLWYTTYNRDLLGVDRTGATPFWRAAYALDLDAMRLFLGYGADPHLPTIKVPGRGRTRDRDPSGLPPVPLGEPAVSPLLAASGVGYGQGYAGNS</sequence>
<evidence type="ECO:0000313" key="4">
    <source>
        <dbReference type="EMBL" id="SVA83022.1"/>
    </source>
</evidence>
<keyword evidence="2" id="KW-0040">ANK repeat</keyword>
<dbReference type="AlphaFoldDB" id="A0A381Z285"/>
<protein>
    <submittedName>
        <fullName evidence="4">Uncharacterized protein</fullName>
    </submittedName>
</protein>
<dbReference type="SUPFAM" id="SSF48403">
    <property type="entry name" value="Ankyrin repeat"/>
    <property type="match status" value="2"/>
</dbReference>
<organism evidence="4">
    <name type="scientific">marine metagenome</name>
    <dbReference type="NCBI Taxonomy" id="408172"/>
    <lineage>
        <taxon>unclassified sequences</taxon>
        <taxon>metagenomes</taxon>
        <taxon>ecological metagenomes</taxon>
    </lineage>
</organism>
<feature type="non-terminal residue" evidence="4">
    <location>
        <position position="491"/>
    </location>
</feature>
<evidence type="ECO:0000256" key="2">
    <source>
        <dbReference type="ARBA" id="ARBA00023043"/>
    </source>
</evidence>
<dbReference type="Pfam" id="PF12796">
    <property type="entry name" value="Ank_2"/>
    <property type="match status" value="2"/>
</dbReference>